<dbReference type="EMBL" id="FOGV01000001">
    <property type="protein sequence ID" value="SER44338.1"/>
    <property type="molecule type" value="Genomic_DNA"/>
</dbReference>
<feature type="transmembrane region" description="Helical" evidence="1">
    <location>
        <begin position="6"/>
        <end position="27"/>
    </location>
</feature>
<dbReference type="Proteomes" id="UP000199318">
    <property type="component" value="Unassembled WGS sequence"/>
</dbReference>
<organism evidence="2 3">
    <name type="scientific">Salisediminibacterium halotolerans</name>
    <dbReference type="NCBI Taxonomy" id="517425"/>
    <lineage>
        <taxon>Bacteria</taxon>
        <taxon>Bacillati</taxon>
        <taxon>Bacillota</taxon>
        <taxon>Bacilli</taxon>
        <taxon>Bacillales</taxon>
        <taxon>Bacillaceae</taxon>
        <taxon>Salisediminibacterium</taxon>
    </lineage>
</organism>
<comment type="caution">
    <text evidence="2">The sequence shown here is derived from an EMBL/GenBank/DDBJ whole genome shotgun (WGS) entry which is preliminary data.</text>
</comment>
<gene>
    <name evidence="2" type="ORF">SAMN05444126_101115</name>
</gene>
<name>A0A1H9P805_9BACI</name>
<keyword evidence="1" id="KW-0472">Membrane</keyword>
<accession>A0A1H9P805</accession>
<keyword evidence="1" id="KW-0812">Transmembrane</keyword>
<dbReference type="STRING" id="1464123.SAMN05444126_101115"/>
<protein>
    <submittedName>
        <fullName evidence="2">Uncharacterized protein</fullName>
    </submittedName>
</protein>
<sequence>MTILYLGTAIGVMIIHIAVLTLSLLIYRRVQSLRLNTDTKPLTPAQQTRPVQEEFLSNEALDAEWREEVKRTVEYQCLNIRNAVFKQTVDIHQREIELAPKHFLIDRDVLVDVYSRNELAIIDGFLRSFHHYLEEHWYTTDRQLKSVFPGSISNTQSEAGKVVYRSKQLTAEFDQLLAQLRFTLPS</sequence>
<dbReference type="OrthoDB" id="2971021at2"/>
<dbReference type="RefSeq" id="WP_093071583.1">
    <property type="nucleotide sequence ID" value="NZ_FOGV01000001.1"/>
</dbReference>
<keyword evidence="3" id="KW-1185">Reference proteome</keyword>
<proteinExistence type="predicted"/>
<evidence type="ECO:0000256" key="1">
    <source>
        <dbReference type="SAM" id="Phobius"/>
    </source>
</evidence>
<evidence type="ECO:0000313" key="3">
    <source>
        <dbReference type="Proteomes" id="UP000199318"/>
    </source>
</evidence>
<dbReference type="AlphaFoldDB" id="A0A1H9P805"/>
<evidence type="ECO:0000313" key="2">
    <source>
        <dbReference type="EMBL" id="SER44338.1"/>
    </source>
</evidence>
<reference evidence="3" key="1">
    <citation type="submission" date="2016-10" db="EMBL/GenBank/DDBJ databases">
        <authorList>
            <person name="de Groot N.N."/>
        </authorList>
    </citation>
    <scope>NUCLEOTIDE SEQUENCE [LARGE SCALE GENOMIC DNA]</scope>
    <source>
        <strain evidence="3">10nlg</strain>
    </source>
</reference>
<keyword evidence="1" id="KW-1133">Transmembrane helix</keyword>